<organism evidence="3 4">
    <name type="scientific">Ectothiorhodospira marina</name>
    <dbReference type="NCBI Taxonomy" id="1396821"/>
    <lineage>
        <taxon>Bacteria</taxon>
        <taxon>Pseudomonadati</taxon>
        <taxon>Pseudomonadota</taxon>
        <taxon>Gammaproteobacteria</taxon>
        <taxon>Chromatiales</taxon>
        <taxon>Ectothiorhodospiraceae</taxon>
        <taxon>Ectothiorhodospira</taxon>
    </lineage>
</organism>
<dbReference type="AlphaFoldDB" id="A0A1H7GEX8"/>
<protein>
    <submittedName>
        <fullName evidence="3">Uncharacterized protein</fullName>
    </submittedName>
</protein>
<keyword evidence="2" id="KW-0812">Transmembrane</keyword>
<feature type="region of interest" description="Disordered" evidence="1">
    <location>
        <begin position="1"/>
        <end position="22"/>
    </location>
</feature>
<gene>
    <name evidence="3" type="ORF">SAMN05444515_101520</name>
</gene>
<evidence type="ECO:0000256" key="2">
    <source>
        <dbReference type="SAM" id="Phobius"/>
    </source>
</evidence>
<dbReference type="EMBL" id="FOAA01000001">
    <property type="protein sequence ID" value="SEK36816.1"/>
    <property type="molecule type" value="Genomic_DNA"/>
</dbReference>
<dbReference type="OrthoDB" id="6394609at2"/>
<evidence type="ECO:0000313" key="3">
    <source>
        <dbReference type="EMBL" id="SEK36816.1"/>
    </source>
</evidence>
<proteinExistence type="predicted"/>
<feature type="transmembrane region" description="Helical" evidence="2">
    <location>
        <begin position="43"/>
        <end position="63"/>
    </location>
</feature>
<dbReference type="RefSeq" id="WP_090250418.1">
    <property type="nucleotide sequence ID" value="NZ_FOAA01000001.1"/>
</dbReference>
<keyword evidence="4" id="KW-1185">Reference proteome</keyword>
<keyword evidence="2" id="KW-0472">Membrane</keyword>
<sequence>MNWSQFSRFRRPRQQDGVSLGRAGNEKVERVTRAVRRVRVSRNLLKIVWTAGPVTGLGLYGGYYIGYGHAPSTQLLTYFVSFTVLSGLIGLLATIVYDSTHGVTKEQARADVLETIDILGDLILAVLDLSMEGFEPDVLRREAAVHLLQRVDLSPDGVAFACEELTGDQALGQCLAHIDHLRRAGLYSRIRGLHREQGERFDKALSDLQPVAPIAASILRERYMGGAPKLQQGTPRDEFFLERVMAAIEEDNPLLMTATDVESMLVLAFELINGREIPMLLFSYSGKWRLAGALDRLEEQRSRYRIAQAAGGNRIRALASWLVEVEALPYEEVPEGLSTPVLVERVLKALDGITRDLADLSARADNLPNGVTLGDVRRQGDILANAVRLYRMAHEAFKDIGRVHAEFLKAAEEWERIVARSGEESGQLRLGPGSKGLRIVEKVISLDEDAREAFCSHIVNYLHGEHLEKRGRRFFTRHEGRRRALTLEGGRQLAVEVALALEPHVQLSRAEVQRGVGATNASYLGGLEPGMSAQEKRALGEAMAQDVEQDMSQAAERLALALVKHYRVQLTEDAREFLTETYGAREQVLSMISQSNAEEMPRMNLLSQRPPVVPAPRRSWYRALARARRILP</sequence>
<dbReference type="STRING" id="1396821.SAMN05444515_101520"/>
<evidence type="ECO:0000313" key="4">
    <source>
        <dbReference type="Proteomes" id="UP000199256"/>
    </source>
</evidence>
<name>A0A1H7GEX8_9GAMM</name>
<feature type="transmembrane region" description="Helical" evidence="2">
    <location>
        <begin position="75"/>
        <end position="97"/>
    </location>
</feature>
<keyword evidence="2" id="KW-1133">Transmembrane helix</keyword>
<accession>A0A1H7GEX8</accession>
<dbReference type="Proteomes" id="UP000199256">
    <property type="component" value="Unassembled WGS sequence"/>
</dbReference>
<evidence type="ECO:0000256" key="1">
    <source>
        <dbReference type="SAM" id="MobiDB-lite"/>
    </source>
</evidence>
<reference evidence="4" key="1">
    <citation type="submission" date="2016-10" db="EMBL/GenBank/DDBJ databases">
        <authorList>
            <person name="Varghese N."/>
            <person name="Submissions S."/>
        </authorList>
    </citation>
    <scope>NUCLEOTIDE SEQUENCE [LARGE SCALE GENOMIC DNA]</scope>
    <source>
        <strain evidence="4">DSM 241</strain>
    </source>
</reference>